<sequence>MSDMSTKTEELQRIASQVRRDIIRMVHSAKSGHPGGSLSSTEIMTSLYFNVMKHDPANWKRDAKGYDAFILSAGHLAPVYYSVLARSGYFDIKELGTLRQFGSRLQGHPCTEKGLPGVFQPSGSLGQGLSAAAGIALAKKIDKDGNRVYVLLGDGECEEGQIWEAAMFAVNHGLDNLIAVMDWNNQQIDGKVSDVAGIKDYEPIWKSFGWETIVCDAHDFNSLLPAFEKAKKAGKPAIILAKSNMGQGVDFMCGTHKWHGKAPSDEQAAAALSQLEETLGDY</sequence>
<reference evidence="5" key="2">
    <citation type="journal article" date="2021" name="PeerJ">
        <title>Extensive microbial diversity within the chicken gut microbiome revealed by metagenomics and culture.</title>
        <authorList>
            <person name="Gilroy R."/>
            <person name="Ravi A."/>
            <person name="Getino M."/>
            <person name="Pursley I."/>
            <person name="Horton D.L."/>
            <person name="Alikhan N.F."/>
            <person name="Baker D."/>
            <person name="Gharbi K."/>
            <person name="Hall N."/>
            <person name="Watson M."/>
            <person name="Adriaenssens E.M."/>
            <person name="Foster-Nyarko E."/>
            <person name="Jarju S."/>
            <person name="Secka A."/>
            <person name="Antonio M."/>
            <person name="Oren A."/>
            <person name="Chaudhuri R.R."/>
            <person name="La Ragione R."/>
            <person name="Hildebrand F."/>
            <person name="Pallen M.J."/>
        </authorList>
    </citation>
    <scope>NUCLEOTIDE SEQUENCE</scope>
    <source>
        <strain evidence="5">10037</strain>
    </source>
</reference>
<dbReference type="CDD" id="cd02012">
    <property type="entry name" value="TPP_TK"/>
    <property type="match status" value="1"/>
</dbReference>
<keyword evidence="3" id="KW-0786">Thiamine pyrophosphate</keyword>
<name>A0A9D9I547_9BACT</name>
<dbReference type="Gene3D" id="3.40.50.970">
    <property type="match status" value="1"/>
</dbReference>
<evidence type="ECO:0000256" key="1">
    <source>
        <dbReference type="ARBA" id="ARBA00001964"/>
    </source>
</evidence>
<dbReference type="PANTHER" id="PTHR47514:SF1">
    <property type="entry name" value="TRANSKETOLASE N-TERMINAL SECTION-RELATED"/>
    <property type="match status" value="1"/>
</dbReference>
<comment type="cofactor">
    <cofactor evidence="1">
        <name>thiamine diphosphate</name>
        <dbReference type="ChEBI" id="CHEBI:58937"/>
    </cofactor>
</comment>
<comment type="similarity">
    <text evidence="2">Belongs to the transketolase family.</text>
</comment>
<dbReference type="InterPro" id="IPR005474">
    <property type="entry name" value="Transketolase_N"/>
</dbReference>
<accession>A0A9D9I547</accession>
<dbReference type="PANTHER" id="PTHR47514">
    <property type="entry name" value="TRANSKETOLASE N-TERMINAL SECTION-RELATED"/>
    <property type="match status" value="1"/>
</dbReference>
<reference evidence="5" key="1">
    <citation type="submission" date="2020-10" db="EMBL/GenBank/DDBJ databases">
        <authorList>
            <person name="Gilroy R."/>
        </authorList>
    </citation>
    <scope>NUCLEOTIDE SEQUENCE</scope>
    <source>
        <strain evidence="5">10037</strain>
    </source>
</reference>
<comment type="caution">
    <text evidence="5">The sequence shown here is derived from an EMBL/GenBank/DDBJ whole genome shotgun (WGS) entry which is preliminary data.</text>
</comment>
<evidence type="ECO:0000256" key="3">
    <source>
        <dbReference type="ARBA" id="ARBA00023052"/>
    </source>
</evidence>
<evidence type="ECO:0000313" key="5">
    <source>
        <dbReference type="EMBL" id="MBO8465837.1"/>
    </source>
</evidence>
<evidence type="ECO:0000256" key="2">
    <source>
        <dbReference type="ARBA" id="ARBA00007131"/>
    </source>
</evidence>
<dbReference type="Pfam" id="PF00456">
    <property type="entry name" value="Transketolase_N"/>
    <property type="match status" value="1"/>
</dbReference>
<dbReference type="Proteomes" id="UP000823597">
    <property type="component" value="Unassembled WGS sequence"/>
</dbReference>
<dbReference type="AlphaFoldDB" id="A0A9D9I547"/>
<evidence type="ECO:0000313" key="6">
    <source>
        <dbReference type="Proteomes" id="UP000823597"/>
    </source>
</evidence>
<gene>
    <name evidence="5" type="ORF">IAB93_07575</name>
</gene>
<dbReference type="SUPFAM" id="SSF52518">
    <property type="entry name" value="Thiamin diphosphate-binding fold (THDP-binding)"/>
    <property type="match status" value="1"/>
</dbReference>
<feature type="domain" description="Transketolase N-terminal" evidence="4">
    <location>
        <begin position="12"/>
        <end position="271"/>
    </location>
</feature>
<organism evidence="5 6">
    <name type="scientific">Candidatus Merdivivens pullistercoris</name>
    <dbReference type="NCBI Taxonomy" id="2840873"/>
    <lineage>
        <taxon>Bacteria</taxon>
        <taxon>Pseudomonadati</taxon>
        <taxon>Bacteroidota</taxon>
        <taxon>Bacteroidia</taxon>
        <taxon>Bacteroidales</taxon>
        <taxon>Muribaculaceae</taxon>
        <taxon>Muribaculaceae incertae sedis</taxon>
        <taxon>Candidatus Merdivivens</taxon>
    </lineage>
</organism>
<dbReference type="EMBL" id="JADIME010000078">
    <property type="protein sequence ID" value="MBO8465837.1"/>
    <property type="molecule type" value="Genomic_DNA"/>
</dbReference>
<dbReference type="InterPro" id="IPR029061">
    <property type="entry name" value="THDP-binding"/>
</dbReference>
<protein>
    <submittedName>
        <fullName evidence="5">Transketolase</fullName>
    </submittedName>
</protein>
<evidence type="ECO:0000259" key="4">
    <source>
        <dbReference type="Pfam" id="PF00456"/>
    </source>
</evidence>
<proteinExistence type="inferred from homology"/>